<dbReference type="SUPFAM" id="SSF55031">
    <property type="entry name" value="Bacterial exopeptidase dimerisation domain"/>
    <property type="match status" value="1"/>
</dbReference>
<dbReference type="Proteomes" id="UP001590950">
    <property type="component" value="Unassembled WGS sequence"/>
</dbReference>
<comment type="similarity">
    <text evidence="1">Belongs to the peptidase M20A family.</text>
</comment>
<evidence type="ECO:0000256" key="1">
    <source>
        <dbReference type="ARBA" id="ARBA00006247"/>
    </source>
</evidence>
<dbReference type="Pfam" id="PF07687">
    <property type="entry name" value="M20_dimer"/>
    <property type="match status" value="1"/>
</dbReference>
<organism evidence="3 4">
    <name type="scientific">Stereocaulon virgatum</name>
    <dbReference type="NCBI Taxonomy" id="373712"/>
    <lineage>
        <taxon>Eukaryota</taxon>
        <taxon>Fungi</taxon>
        <taxon>Dikarya</taxon>
        <taxon>Ascomycota</taxon>
        <taxon>Pezizomycotina</taxon>
        <taxon>Lecanoromycetes</taxon>
        <taxon>OSLEUM clade</taxon>
        <taxon>Lecanoromycetidae</taxon>
        <taxon>Lecanorales</taxon>
        <taxon>Lecanorineae</taxon>
        <taxon>Stereocaulaceae</taxon>
        <taxon>Stereocaulon</taxon>
    </lineage>
</organism>
<dbReference type="InterPro" id="IPR002933">
    <property type="entry name" value="Peptidase_M20"/>
</dbReference>
<protein>
    <recommendedName>
        <fullName evidence="2">Peptidase M20 dimerisation domain-containing protein</fullName>
    </recommendedName>
</protein>
<dbReference type="EMBL" id="JBEFKJ010000007">
    <property type="protein sequence ID" value="KAL2045243.1"/>
    <property type="molecule type" value="Genomic_DNA"/>
</dbReference>
<feature type="domain" description="Peptidase M20 dimerisation" evidence="2">
    <location>
        <begin position="208"/>
        <end position="303"/>
    </location>
</feature>
<proteinExistence type="inferred from homology"/>
<dbReference type="NCBIfam" id="TIGR01891">
    <property type="entry name" value="amidohydrolases"/>
    <property type="match status" value="1"/>
</dbReference>
<dbReference type="Pfam" id="PF01546">
    <property type="entry name" value="Peptidase_M20"/>
    <property type="match status" value="1"/>
</dbReference>
<dbReference type="PANTHER" id="PTHR11014">
    <property type="entry name" value="PEPTIDASE M20 FAMILY MEMBER"/>
    <property type="match status" value="1"/>
</dbReference>
<comment type="caution">
    <text evidence="3">The sequence shown here is derived from an EMBL/GenBank/DDBJ whole genome shotgun (WGS) entry which is preliminary data.</text>
</comment>
<evidence type="ECO:0000313" key="3">
    <source>
        <dbReference type="EMBL" id="KAL2045243.1"/>
    </source>
</evidence>
<dbReference type="PIRSF" id="PIRSF005962">
    <property type="entry name" value="Pept_M20D_amidohydro"/>
    <property type="match status" value="1"/>
</dbReference>
<dbReference type="Gene3D" id="3.40.630.10">
    <property type="entry name" value="Zn peptidases"/>
    <property type="match status" value="1"/>
</dbReference>
<dbReference type="SUPFAM" id="SSF53187">
    <property type="entry name" value="Zn-dependent exopeptidases"/>
    <property type="match status" value="1"/>
</dbReference>
<accession>A0ABR4AJI2</accession>
<evidence type="ECO:0000313" key="4">
    <source>
        <dbReference type="Proteomes" id="UP001590950"/>
    </source>
</evidence>
<evidence type="ECO:0000259" key="2">
    <source>
        <dbReference type="Pfam" id="PF07687"/>
    </source>
</evidence>
<reference evidence="3 4" key="1">
    <citation type="submission" date="2024-09" db="EMBL/GenBank/DDBJ databases">
        <title>Rethinking Asexuality: The Enigmatic Case of Functional Sexual Genes in Lepraria (Stereocaulaceae).</title>
        <authorList>
            <person name="Doellman M."/>
            <person name="Sun Y."/>
            <person name="Barcenas-Pena A."/>
            <person name="Lumbsch H.T."/>
            <person name="Grewe F."/>
        </authorList>
    </citation>
    <scope>NUCLEOTIDE SEQUENCE [LARGE SCALE GENOMIC DNA]</scope>
    <source>
        <strain evidence="3 4">Mercado 3170</strain>
    </source>
</reference>
<dbReference type="InterPro" id="IPR011650">
    <property type="entry name" value="Peptidase_M20_dimer"/>
</dbReference>
<gene>
    <name evidence="3" type="ORF">N7G274_002326</name>
</gene>
<keyword evidence="4" id="KW-1185">Reference proteome</keyword>
<dbReference type="InterPro" id="IPR017439">
    <property type="entry name" value="Amidohydrolase"/>
</dbReference>
<dbReference type="InterPro" id="IPR036264">
    <property type="entry name" value="Bact_exopeptidase_dim_dom"/>
</dbReference>
<dbReference type="PANTHER" id="PTHR11014:SF63">
    <property type="entry name" value="METALLOPEPTIDASE, PUTATIVE (AFU_ORTHOLOGUE AFUA_6G09600)-RELATED"/>
    <property type="match status" value="1"/>
</dbReference>
<dbReference type="Gene3D" id="3.30.70.360">
    <property type="match status" value="1"/>
</dbReference>
<name>A0ABR4AJI2_9LECA</name>
<sequence length="426" mass="46606">MILTTMDPRDIVHEYRPDLAPFENVYRDIHRNPELSKQESRTANIVATHLETLSDFRVHRNIGGHGVVGVLRNGPGSTVLLRADMDALPYLENTGLEYASTKVMKDLEGNETPVMHACGHDMHTTTLMAAATLMHAAKEKWKGTLICLFQPDEELGTGAQAMVDDGLYDVHRHAIPPPDIVLSQHDIALKAGVVALSAGPVLTIVDCFEIRVFGKSGHISRADLCVDPIVTAAHIILRLQSLVTKEVRPEDFAVISCASMHGGSAPDIIPDFVDITVSIQSHKPEVHSRLLTSLRRIVRAECEASGSLAIKEPAFKTIMHTPPTINDPEHTGIVKDAFDRYFRDDCIQLESLGPSEDCSILATACGAPLVYTLYGCVHPKRWEEAVRGGKISEIPQYHSAFFAPAIQPTMTTAVDAFAISALAYLQ</sequence>